<evidence type="ECO:0000259" key="4">
    <source>
        <dbReference type="Pfam" id="PF25876"/>
    </source>
</evidence>
<feature type="region of interest" description="Disordered" evidence="3">
    <location>
        <begin position="25"/>
        <end position="47"/>
    </location>
</feature>
<dbReference type="NCBIfam" id="TIGR01730">
    <property type="entry name" value="RND_mfp"/>
    <property type="match status" value="1"/>
</dbReference>
<dbReference type="SUPFAM" id="SSF111369">
    <property type="entry name" value="HlyD-like secretion proteins"/>
    <property type="match status" value="1"/>
</dbReference>
<dbReference type="Gene3D" id="2.40.420.20">
    <property type="match status" value="1"/>
</dbReference>
<feature type="compositionally biased region" description="Gly residues" evidence="3">
    <location>
        <begin position="395"/>
        <end position="409"/>
    </location>
</feature>
<evidence type="ECO:0000313" key="9">
    <source>
        <dbReference type="Proteomes" id="UP000546200"/>
    </source>
</evidence>
<organism evidence="8 9">
    <name type="scientific">Sphingomonas aerophila</name>
    <dbReference type="NCBI Taxonomy" id="1344948"/>
    <lineage>
        <taxon>Bacteria</taxon>
        <taxon>Pseudomonadati</taxon>
        <taxon>Pseudomonadota</taxon>
        <taxon>Alphaproteobacteria</taxon>
        <taxon>Sphingomonadales</taxon>
        <taxon>Sphingomonadaceae</taxon>
        <taxon>Sphingomonas</taxon>
    </lineage>
</organism>
<comment type="caution">
    <text evidence="8">The sequence shown here is derived from an EMBL/GenBank/DDBJ whole genome shotgun (WGS) entry which is preliminary data.</text>
</comment>
<dbReference type="PANTHER" id="PTHR30158:SF3">
    <property type="entry name" value="MULTIDRUG EFFLUX PUMP SUBUNIT ACRA-RELATED"/>
    <property type="match status" value="1"/>
</dbReference>
<dbReference type="InterPro" id="IPR006143">
    <property type="entry name" value="RND_pump_MFP"/>
</dbReference>
<proteinExistence type="inferred from homology"/>
<evidence type="ECO:0000259" key="6">
    <source>
        <dbReference type="Pfam" id="PF25944"/>
    </source>
</evidence>
<comment type="subcellular location">
    <subcellularLocation>
        <location evidence="1">Cell envelope</location>
    </subcellularLocation>
</comment>
<keyword evidence="9" id="KW-1185">Reference proteome</keyword>
<dbReference type="GO" id="GO:0005886">
    <property type="term" value="C:plasma membrane"/>
    <property type="evidence" value="ECO:0007669"/>
    <property type="project" value="UniProtKB-SubCell"/>
</dbReference>
<feature type="domain" description="Multidrug resistance protein MdtA-like beta-barrel" evidence="6">
    <location>
        <begin position="218"/>
        <end position="302"/>
    </location>
</feature>
<feature type="region of interest" description="Disordered" evidence="3">
    <location>
        <begin position="376"/>
        <end position="416"/>
    </location>
</feature>
<feature type="domain" description="Multidrug resistance protein MdtA-like C-terminal permuted SH3" evidence="7">
    <location>
        <begin position="310"/>
        <end position="370"/>
    </location>
</feature>
<feature type="compositionally biased region" description="Low complexity" evidence="3">
    <location>
        <begin position="380"/>
        <end position="394"/>
    </location>
</feature>
<dbReference type="EMBL" id="JACIJK010000009">
    <property type="protein sequence ID" value="MBB5716230.1"/>
    <property type="molecule type" value="Genomic_DNA"/>
</dbReference>
<dbReference type="Gene3D" id="2.40.30.170">
    <property type="match status" value="1"/>
</dbReference>
<evidence type="ECO:0000256" key="1">
    <source>
        <dbReference type="ARBA" id="ARBA00004196"/>
    </source>
</evidence>
<dbReference type="Pfam" id="PF25944">
    <property type="entry name" value="Beta-barrel_RND"/>
    <property type="match status" value="1"/>
</dbReference>
<dbReference type="InterPro" id="IPR058626">
    <property type="entry name" value="MdtA-like_b-barrel"/>
</dbReference>
<dbReference type="PANTHER" id="PTHR30158">
    <property type="entry name" value="ACRA/E-RELATED COMPONENT OF DRUG EFFLUX TRANSPORTER"/>
    <property type="match status" value="1"/>
</dbReference>
<dbReference type="Pfam" id="PF25917">
    <property type="entry name" value="BSH_RND"/>
    <property type="match status" value="1"/>
</dbReference>
<dbReference type="GO" id="GO:0022857">
    <property type="term" value="F:transmembrane transporter activity"/>
    <property type="evidence" value="ECO:0007669"/>
    <property type="project" value="InterPro"/>
</dbReference>
<dbReference type="Pfam" id="PF25967">
    <property type="entry name" value="RND-MFP_C"/>
    <property type="match status" value="1"/>
</dbReference>
<reference evidence="8 9" key="1">
    <citation type="submission" date="2020-08" db="EMBL/GenBank/DDBJ databases">
        <title>Genomic Encyclopedia of Type Strains, Phase IV (KMG-IV): sequencing the most valuable type-strain genomes for metagenomic binning, comparative biology and taxonomic classification.</title>
        <authorList>
            <person name="Goeker M."/>
        </authorList>
    </citation>
    <scope>NUCLEOTIDE SEQUENCE [LARGE SCALE GENOMIC DNA]</scope>
    <source>
        <strain evidence="8 9">DSM 100044</strain>
    </source>
</reference>
<dbReference type="InterPro" id="IPR058624">
    <property type="entry name" value="MdtA-like_HH"/>
</dbReference>
<dbReference type="FunFam" id="2.40.420.20:FF:000001">
    <property type="entry name" value="Efflux RND transporter periplasmic adaptor subunit"/>
    <property type="match status" value="1"/>
</dbReference>
<evidence type="ECO:0000259" key="5">
    <source>
        <dbReference type="Pfam" id="PF25917"/>
    </source>
</evidence>
<dbReference type="PROSITE" id="PS51257">
    <property type="entry name" value="PROKAR_LIPOPROTEIN"/>
    <property type="match status" value="1"/>
</dbReference>
<feature type="compositionally biased region" description="Gly residues" evidence="3">
    <location>
        <begin position="25"/>
        <end position="41"/>
    </location>
</feature>
<evidence type="ECO:0000259" key="7">
    <source>
        <dbReference type="Pfam" id="PF25967"/>
    </source>
</evidence>
<feature type="domain" description="Multidrug resistance protein MdtA-like alpha-helical hairpin" evidence="4">
    <location>
        <begin position="113"/>
        <end position="181"/>
    </location>
</feature>
<comment type="similarity">
    <text evidence="2">Belongs to the membrane fusion protein (MFP) (TC 8.A.1) family.</text>
</comment>
<evidence type="ECO:0000256" key="2">
    <source>
        <dbReference type="ARBA" id="ARBA00009477"/>
    </source>
</evidence>
<dbReference type="AlphaFoldDB" id="A0A7W9BFF6"/>
<feature type="domain" description="Multidrug resistance protein MdtA-like barrel-sandwich hybrid" evidence="5">
    <location>
        <begin position="73"/>
        <end position="213"/>
    </location>
</feature>
<gene>
    <name evidence="8" type="ORF">FHS94_003090</name>
</gene>
<dbReference type="Proteomes" id="UP000546200">
    <property type="component" value="Unassembled WGS sequence"/>
</dbReference>
<dbReference type="GO" id="GO:0046677">
    <property type="term" value="P:response to antibiotic"/>
    <property type="evidence" value="ECO:0007669"/>
    <property type="project" value="TreeGrafter"/>
</dbReference>
<dbReference type="InterPro" id="IPR058627">
    <property type="entry name" value="MdtA-like_C"/>
</dbReference>
<name>A0A7W9BFF6_9SPHN</name>
<dbReference type="Pfam" id="PF25876">
    <property type="entry name" value="HH_MFP_RND"/>
    <property type="match status" value="1"/>
</dbReference>
<evidence type="ECO:0000256" key="3">
    <source>
        <dbReference type="SAM" id="MobiDB-lite"/>
    </source>
</evidence>
<evidence type="ECO:0000313" key="8">
    <source>
        <dbReference type="EMBL" id="MBB5716230.1"/>
    </source>
</evidence>
<dbReference type="Gene3D" id="1.10.287.470">
    <property type="entry name" value="Helix hairpin bin"/>
    <property type="match status" value="1"/>
</dbReference>
<accession>A0A7W9BFF6</accession>
<dbReference type="InterPro" id="IPR058625">
    <property type="entry name" value="MdtA-like_BSH"/>
</dbReference>
<protein>
    <submittedName>
        <fullName evidence="8">Membrane fusion protein (Multidrug efflux system)</fullName>
    </submittedName>
</protein>
<sequence length="416" mass="43472">MSSYSRRCGAAIVLTAALLAGCSGGEQGQQKGGAGRSGQPGQGTPEVGFVVVRPTSAALTSELSGRTAAFESSDVRPQVNGIIRRRFFTEGSLVRQGQPLYEIDPRVYRAAVNEARANVLSAQANAEATRIQAERYRPLAQIEAVSKQELTNAIAQARQASASVAQTNAQLQTARVNLGFTTVPAPITGRIGRSLFTVGALVSASQTDPLAQIQRLDPMFVDIQQSANDLLSLRRALSSDGLVPTRAVVRLKLGDGSDYGQTGTVEFSEAVVDQATGTVTLRARFPNPQGLLLPGMFVRASFAQAINTRAFLVPQQAVTRDPKGNATVMVVGPGDKAVQRTVTAQRVQGPYWVVTAGLKEGDRVITQGLSKLRAGQGIKPVPANQNQQIAPPQGDGKGGGSGGSEGGQSSGQSKAG</sequence>
<dbReference type="Gene3D" id="2.40.50.100">
    <property type="match status" value="1"/>
</dbReference>